<evidence type="ECO:0000313" key="3">
    <source>
        <dbReference type="EMBL" id="QHT85251.1"/>
    </source>
</evidence>
<dbReference type="EMBL" id="MN740041">
    <property type="protein sequence ID" value="QHT85251.1"/>
    <property type="molecule type" value="Genomic_DNA"/>
</dbReference>
<feature type="domain" description="Aminoglycoside phosphotransferase" evidence="2">
    <location>
        <begin position="82"/>
        <end position="237"/>
    </location>
</feature>
<accession>A0A6C0HWX7</accession>
<feature type="compositionally biased region" description="Basic and acidic residues" evidence="1">
    <location>
        <begin position="374"/>
        <end position="410"/>
    </location>
</feature>
<feature type="region of interest" description="Disordered" evidence="1">
    <location>
        <begin position="374"/>
        <end position="416"/>
    </location>
</feature>
<evidence type="ECO:0000259" key="2">
    <source>
        <dbReference type="Pfam" id="PF01636"/>
    </source>
</evidence>
<dbReference type="InterPro" id="IPR011009">
    <property type="entry name" value="Kinase-like_dom_sf"/>
</dbReference>
<reference evidence="3" key="1">
    <citation type="journal article" date="2020" name="Nature">
        <title>Giant virus diversity and host interactions through global metagenomics.</title>
        <authorList>
            <person name="Schulz F."/>
            <person name="Roux S."/>
            <person name="Paez-Espino D."/>
            <person name="Jungbluth S."/>
            <person name="Walsh D.A."/>
            <person name="Denef V.J."/>
            <person name="McMahon K.D."/>
            <person name="Konstantinidis K.T."/>
            <person name="Eloe-Fadrosh E.A."/>
            <person name="Kyrpides N.C."/>
            <person name="Woyke T."/>
        </authorList>
    </citation>
    <scope>NUCLEOTIDE SEQUENCE</scope>
    <source>
        <strain evidence="3">GVMAG-M-3300023184-17</strain>
    </source>
</reference>
<dbReference type="InterPro" id="IPR002575">
    <property type="entry name" value="Aminoglycoside_PTrfase"/>
</dbReference>
<sequence>MKTRIRRNKKTRNKKRTRNRKGGVLFFQTAVQDIMPELHRFLSGKQEVVGDGRHGVILRFTADESTMLRSEKCGLKHILVKVVAIDQNAKIQGYSIDKISVLEFEEEVHIHQDICEASVKEFSCSIAPTLLYAQIYTLTELDQFPALKLKINTTGRIGLIFMEMIKADKDDYPAFNLYDYYIMPTNKQFVLNLFPTMRRILIMLAQLGFLHNDFHLRNFVCQETPLVIYIIDFGRATRMTEEQKIEFNGYLEANDVEKIITFLYGKNKSYINDNHTKFLYYQWLNQPQIDTVVPGIDLSIKFAPQESIVAPIRFAQEQQAFCVFPPKIPYGEIDRPERERIMREKEAEAERIRKKIEDGIEEVRKLGEKRLADEKAAALAKETPEEKALREEKETAEQATREKEAEKLRSLDPNSS</sequence>
<dbReference type="AlphaFoldDB" id="A0A6C0HWX7"/>
<proteinExistence type="predicted"/>
<organism evidence="3">
    <name type="scientific">viral metagenome</name>
    <dbReference type="NCBI Taxonomy" id="1070528"/>
    <lineage>
        <taxon>unclassified sequences</taxon>
        <taxon>metagenomes</taxon>
        <taxon>organismal metagenomes</taxon>
    </lineage>
</organism>
<evidence type="ECO:0000256" key="1">
    <source>
        <dbReference type="SAM" id="MobiDB-lite"/>
    </source>
</evidence>
<protein>
    <recommendedName>
        <fullName evidence="2">Aminoglycoside phosphotransferase domain-containing protein</fullName>
    </recommendedName>
</protein>
<dbReference type="Gene3D" id="1.10.510.10">
    <property type="entry name" value="Transferase(Phosphotransferase) domain 1"/>
    <property type="match status" value="1"/>
</dbReference>
<name>A0A6C0HWX7_9ZZZZ</name>
<dbReference type="Pfam" id="PF01636">
    <property type="entry name" value="APH"/>
    <property type="match status" value="1"/>
</dbReference>
<dbReference type="SUPFAM" id="SSF56112">
    <property type="entry name" value="Protein kinase-like (PK-like)"/>
    <property type="match status" value="1"/>
</dbReference>